<evidence type="ECO:0000313" key="1">
    <source>
        <dbReference type="EMBL" id="MFD2473792.1"/>
    </source>
</evidence>
<dbReference type="GO" id="GO:0016787">
    <property type="term" value="F:hydrolase activity"/>
    <property type="evidence" value="ECO:0007669"/>
    <property type="project" value="UniProtKB-KW"/>
</dbReference>
<evidence type="ECO:0000313" key="2">
    <source>
        <dbReference type="Proteomes" id="UP001597483"/>
    </source>
</evidence>
<protein>
    <submittedName>
        <fullName evidence="1">Alpha/beta fold hydrolase</fullName>
    </submittedName>
</protein>
<dbReference type="EMBL" id="JBHUKS010000034">
    <property type="protein sequence ID" value="MFD2473792.1"/>
    <property type="molecule type" value="Genomic_DNA"/>
</dbReference>
<name>A0ABW5HLY2_9PSEU</name>
<organism evidence="1 2">
    <name type="scientific">Amycolatopsis silviterrae</name>
    <dbReference type="NCBI Taxonomy" id="1656914"/>
    <lineage>
        <taxon>Bacteria</taxon>
        <taxon>Bacillati</taxon>
        <taxon>Actinomycetota</taxon>
        <taxon>Actinomycetes</taxon>
        <taxon>Pseudonocardiales</taxon>
        <taxon>Pseudonocardiaceae</taxon>
        <taxon>Amycolatopsis</taxon>
    </lineage>
</organism>
<sequence>MTSAIRLPAAVLLPGTGSDEVFVRSVFGGPLAALGVPLITPAPRPGAGLAEGFLAELDRLADRHGTVLAGGISFGAHLATEWAVANPGRCGGLLAALPAWNGESGQAPAALAATVTADLVAAAGVEGAVAQAAAGSPGWLAAELGRAWRRHGDGLEAGLRVAAGRAAPTLEALRGVEVPAGVGACSDDPVHPAEVAREWARALPQGSYGETTLAAVGRDPEALGRTTVLAFLRSVRGT</sequence>
<dbReference type="Gene3D" id="3.40.50.1820">
    <property type="entry name" value="alpha/beta hydrolase"/>
    <property type="match status" value="1"/>
</dbReference>
<gene>
    <name evidence="1" type="ORF">ACFSVL_40770</name>
</gene>
<keyword evidence="1" id="KW-0378">Hydrolase</keyword>
<proteinExistence type="predicted"/>
<dbReference type="SUPFAM" id="SSF53474">
    <property type="entry name" value="alpha/beta-Hydrolases"/>
    <property type="match status" value="1"/>
</dbReference>
<accession>A0ABW5HLY2</accession>
<dbReference type="Proteomes" id="UP001597483">
    <property type="component" value="Unassembled WGS sequence"/>
</dbReference>
<dbReference type="InterPro" id="IPR029058">
    <property type="entry name" value="AB_hydrolase_fold"/>
</dbReference>
<reference evidence="2" key="1">
    <citation type="journal article" date="2019" name="Int. J. Syst. Evol. Microbiol.">
        <title>The Global Catalogue of Microorganisms (GCM) 10K type strain sequencing project: providing services to taxonomists for standard genome sequencing and annotation.</title>
        <authorList>
            <consortium name="The Broad Institute Genomics Platform"/>
            <consortium name="The Broad Institute Genome Sequencing Center for Infectious Disease"/>
            <person name="Wu L."/>
            <person name="Ma J."/>
        </authorList>
    </citation>
    <scope>NUCLEOTIDE SEQUENCE [LARGE SCALE GENOMIC DNA]</scope>
    <source>
        <strain evidence="2">CGMCC 4.7641</strain>
    </source>
</reference>
<keyword evidence="2" id="KW-1185">Reference proteome</keyword>
<comment type="caution">
    <text evidence="1">The sequence shown here is derived from an EMBL/GenBank/DDBJ whole genome shotgun (WGS) entry which is preliminary data.</text>
</comment>
<dbReference type="RefSeq" id="WP_378312552.1">
    <property type="nucleotide sequence ID" value="NZ_JBHUKS010000034.1"/>
</dbReference>